<accession>A0A0P1KPD3</accession>
<proteinExistence type="inferred from homology"/>
<dbReference type="AlphaFoldDB" id="A0A0P1KPD3"/>
<dbReference type="Proteomes" id="UP000236544">
    <property type="component" value="Unassembled WGS sequence"/>
</dbReference>
<keyword evidence="10" id="KW-1185">Reference proteome</keyword>
<dbReference type="PANTHER" id="PTHR39145:SF1">
    <property type="entry name" value="BIOGENESIS OF LYSOSOME-RELATED ORGANELLES COMPLEX 1 SUBUNIT CNL1"/>
    <property type="match status" value="1"/>
</dbReference>
<dbReference type="GO" id="GO:0031083">
    <property type="term" value="C:BLOC-1 complex"/>
    <property type="evidence" value="ECO:0007669"/>
    <property type="project" value="InterPro"/>
</dbReference>
<evidence type="ECO:0000256" key="4">
    <source>
        <dbReference type="ARBA" id="ARBA00014971"/>
    </source>
</evidence>
<name>A0A0P1KPD3_9SACH</name>
<comment type="function">
    <text evidence="1">Component of the biogenesis of lysosome-related organelles complex-1 (BLOC-1), a complex that is involved in endosomal cargo sorting.</text>
</comment>
<evidence type="ECO:0000256" key="3">
    <source>
        <dbReference type="ARBA" id="ARBA00007289"/>
    </source>
</evidence>
<evidence type="ECO:0000256" key="7">
    <source>
        <dbReference type="ARBA" id="ARBA00029995"/>
    </source>
</evidence>
<feature type="region of interest" description="Disordered" evidence="8">
    <location>
        <begin position="1"/>
        <end position="29"/>
    </location>
</feature>
<evidence type="ECO:0000256" key="2">
    <source>
        <dbReference type="ARBA" id="ARBA00004496"/>
    </source>
</evidence>
<gene>
    <name evidence="9" type="ORF">LAQU0_S04e01002g</name>
</gene>
<dbReference type="CDD" id="cd24144">
    <property type="entry name" value="BLOC1_CNL1"/>
    <property type="match status" value="1"/>
</dbReference>
<protein>
    <recommendedName>
        <fullName evidence="4">Biogenesis of lysosome-related organelles complex 1 subunit CNL1</fullName>
    </recommendedName>
    <alternativeName>
        <fullName evidence="7">CNO-like protein 1</fullName>
    </alternativeName>
</protein>
<dbReference type="GO" id="GO:0007032">
    <property type="term" value="P:endosome organization"/>
    <property type="evidence" value="ECO:0007669"/>
    <property type="project" value="TreeGrafter"/>
</dbReference>
<dbReference type="PANTHER" id="PTHR39145">
    <property type="entry name" value="BIOGENESIS OF LYSOSOME-RELATED ORGANELLES COMPLEX 1 SUBUNIT CNL1"/>
    <property type="match status" value="1"/>
</dbReference>
<evidence type="ECO:0000256" key="8">
    <source>
        <dbReference type="SAM" id="MobiDB-lite"/>
    </source>
</evidence>
<evidence type="ECO:0000313" key="9">
    <source>
        <dbReference type="EMBL" id="CUS21797.1"/>
    </source>
</evidence>
<keyword evidence="6" id="KW-0963">Cytoplasm</keyword>
<dbReference type="EMBL" id="LN890563">
    <property type="protein sequence ID" value="CUS21797.1"/>
    <property type="molecule type" value="Genomic_DNA"/>
</dbReference>
<sequence length="131" mass="15222">MSTPDGSSGHAHESTQHEETTEGTRDPFGIDRLSVDYDYLLYRIQDHVTSIQLSTTEICRQQNQLVEQGIIKDAIDVNIEEMHRMLQKCEELEAHFDMLDQIDGIVQAFRPRLDAIVREHRELTRSTERKI</sequence>
<dbReference type="OrthoDB" id="5424991at2759"/>
<evidence type="ECO:0000313" key="10">
    <source>
        <dbReference type="Proteomes" id="UP000236544"/>
    </source>
</evidence>
<reference evidence="10" key="1">
    <citation type="submission" date="2015-10" db="EMBL/GenBank/DDBJ databases">
        <authorList>
            <person name="Devillers H."/>
        </authorList>
    </citation>
    <scope>NUCLEOTIDE SEQUENCE [LARGE SCALE GENOMIC DNA]</scope>
</reference>
<dbReference type="InterPro" id="IPR034455">
    <property type="entry name" value="CNL1"/>
</dbReference>
<dbReference type="GO" id="GO:0005737">
    <property type="term" value="C:cytoplasm"/>
    <property type="evidence" value="ECO:0007669"/>
    <property type="project" value="UniProtKB-SubCell"/>
</dbReference>
<comment type="similarity">
    <text evidence="3">Belongs to the BLOC1S4 family.</text>
</comment>
<feature type="compositionally biased region" description="Basic and acidic residues" evidence="8">
    <location>
        <begin position="10"/>
        <end position="29"/>
    </location>
</feature>
<comment type="subcellular location">
    <subcellularLocation>
        <location evidence="2">Cytoplasm</location>
    </subcellularLocation>
</comment>
<keyword evidence="5" id="KW-0813">Transport</keyword>
<organism evidence="9 10">
    <name type="scientific">Lachancea quebecensis</name>
    <dbReference type="NCBI Taxonomy" id="1654605"/>
    <lineage>
        <taxon>Eukaryota</taxon>
        <taxon>Fungi</taxon>
        <taxon>Dikarya</taxon>
        <taxon>Ascomycota</taxon>
        <taxon>Saccharomycotina</taxon>
        <taxon>Saccharomycetes</taxon>
        <taxon>Saccharomycetales</taxon>
        <taxon>Saccharomycetaceae</taxon>
        <taxon>Lachancea</taxon>
    </lineage>
</organism>
<evidence type="ECO:0000256" key="6">
    <source>
        <dbReference type="ARBA" id="ARBA00022490"/>
    </source>
</evidence>
<evidence type="ECO:0000256" key="1">
    <source>
        <dbReference type="ARBA" id="ARBA00003807"/>
    </source>
</evidence>
<evidence type="ECO:0000256" key="5">
    <source>
        <dbReference type="ARBA" id="ARBA00022448"/>
    </source>
</evidence>